<gene>
    <name evidence="4" type="ORF">OJAV_G00127970</name>
</gene>
<dbReference type="InterPro" id="IPR026162">
    <property type="entry name" value="MSANTD4"/>
</dbReference>
<accession>A0A3S2P1V3</accession>
<dbReference type="InterPro" id="IPR028002">
    <property type="entry name" value="Myb_DNA-bind_5"/>
</dbReference>
<organism evidence="4 5">
    <name type="scientific">Oryzias javanicus</name>
    <name type="common">Javanese ricefish</name>
    <name type="synonym">Aplocheilus javanicus</name>
    <dbReference type="NCBI Taxonomy" id="123683"/>
    <lineage>
        <taxon>Eukaryota</taxon>
        <taxon>Metazoa</taxon>
        <taxon>Chordata</taxon>
        <taxon>Craniata</taxon>
        <taxon>Vertebrata</taxon>
        <taxon>Euteleostomi</taxon>
        <taxon>Actinopterygii</taxon>
        <taxon>Neopterygii</taxon>
        <taxon>Teleostei</taxon>
        <taxon>Neoteleostei</taxon>
        <taxon>Acanthomorphata</taxon>
        <taxon>Ovalentaria</taxon>
        <taxon>Atherinomorphae</taxon>
        <taxon>Beloniformes</taxon>
        <taxon>Adrianichthyidae</taxon>
        <taxon>Oryziinae</taxon>
        <taxon>Oryzias</taxon>
    </lineage>
</organism>
<evidence type="ECO:0000313" key="4">
    <source>
        <dbReference type="EMBL" id="RVE64668.1"/>
    </source>
</evidence>
<dbReference type="PANTHER" id="PTHR21732:SF0">
    <property type="entry name" value="MYB_SANT-LIKE DNA-BINDING DOMAIN-CONTAINING PROTEIN 4"/>
    <property type="match status" value="1"/>
</dbReference>
<dbReference type="AlphaFoldDB" id="A0A3S2P1V3"/>
<evidence type="ECO:0000256" key="2">
    <source>
        <dbReference type="ARBA" id="ARBA00023054"/>
    </source>
</evidence>
<dbReference type="EMBL" id="CM012449">
    <property type="protein sequence ID" value="RVE64668.1"/>
    <property type="molecule type" value="Genomic_DNA"/>
</dbReference>
<dbReference type="PANTHER" id="PTHR21732">
    <property type="entry name" value="MYB/SANT-LIKE DNA-BINDING DOMAIN-CONTAINING PROTEIN 4"/>
    <property type="match status" value="1"/>
</dbReference>
<dbReference type="Pfam" id="PF13873">
    <property type="entry name" value="Myb_DNA-bind_5"/>
    <property type="match status" value="1"/>
</dbReference>
<proteinExistence type="predicted"/>
<protein>
    <recommendedName>
        <fullName evidence="1">Myb/SANT-like DNA-binding domain-containing protein 4</fullName>
    </recommendedName>
</protein>
<feature type="domain" description="Myb/SANT-like DNA-binding" evidence="3">
    <location>
        <begin position="81"/>
        <end position="143"/>
    </location>
</feature>
<sequence length="156" mass="18212">MRKREEKSRREDGAARAVTFGRMRFCCLGPQNRKFHRAVVSSAPDKLYFNDVVNAVHLCVRRMTTPSKLDFLQVKHLKRKRKSNYSVRETQTLISEIHKRREVLFSRQQHTAVNELKRRAWEEVAQCVTLLGEGEIRTAAELHQPKPVNRNARMSG</sequence>
<evidence type="ECO:0000313" key="5">
    <source>
        <dbReference type="Proteomes" id="UP000283210"/>
    </source>
</evidence>
<keyword evidence="2" id="KW-0175">Coiled coil</keyword>
<reference evidence="4 5" key="1">
    <citation type="submission" date="2018-11" db="EMBL/GenBank/DDBJ databases">
        <authorList>
            <person name="Lopez-Roques C."/>
            <person name="Donnadieu C."/>
            <person name="Bouchez O."/>
            <person name="Klopp C."/>
            <person name="Cabau C."/>
            <person name="Zahm M."/>
        </authorList>
    </citation>
    <scope>NUCLEOTIDE SEQUENCE [LARGE SCALE GENOMIC DNA]</scope>
    <source>
        <strain evidence="4">RS831</strain>
        <tissue evidence="4">Whole body</tissue>
    </source>
</reference>
<evidence type="ECO:0000259" key="3">
    <source>
        <dbReference type="Pfam" id="PF13873"/>
    </source>
</evidence>
<name>A0A3S2P1V3_ORYJA</name>
<reference evidence="4 5" key="2">
    <citation type="submission" date="2019-01" db="EMBL/GenBank/DDBJ databases">
        <title>A chromosome length genome reference of the Java medaka (oryzias javanicus).</title>
        <authorList>
            <person name="Herpin A."/>
            <person name="Takehana Y."/>
            <person name="Naruse K."/>
            <person name="Ansai S."/>
            <person name="Kawaguchi M."/>
        </authorList>
    </citation>
    <scope>NUCLEOTIDE SEQUENCE [LARGE SCALE GENOMIC DNA]</scope>
    <source>
        <strain evidence="4">RS831</strain>
        <tissue evidence="4">Whole body</tissue>
    </source>
</reference>
<dbReference type="Proteomes" id="UP000283210">
    <property type="component" value="Chromosome 13"/>
</dbReference>
<dbReference type="OrthoDB" id="26719at2759"/>
<evidence type="ECO:0000256" key="1">
    <source>
        <dbReference type="ARBA" id="ARBA00021375"/>
    </source>
</evidence>
<keyword evidence="5" id="KW-1185">Reference proteome</keyword>